<evidence type="ECO:0000256" key="2">
    <source>
        <dbReference type="ARBA" id="ARBA00022573"/>
    </source>
</evidence>
<name>A0ABD4RIN0_9CLOT</name>
<evidence type="ECO:0000259" key="6">
    <source>
        <dbReference type="Pfam" id="PF00590"/>
    </source>
</evidence>
<evidence type="ECO:0000313" key="7">
    <source>
        <dbReference type="EMBL" id="MBX7291251.1"/>
    </source>
</evidence>
<dbReference type="Pfam" id="PF00590">
    <property type="entry name" value="TP_methylase"/>
    <property type="match status" value="1"/>
</dbReference>
<keyword evidence="3" id="KW-0489">Methyltransferase</keyword>
<dbReference type="GO" id="GO:0009236">
    <property type="term" value="P:cobalamin biosynthetic process"/>
    <property type="evidence" value="ECO:0007669"/>
    <property type="project" value="UniProtKB-KW"/>
</dbReference>
<gene>
    <name evidence="7" type="primary">cbiE</name>
    <name evidence="7" type="ORF">K4H94_09505</name>
</gene>
<dbReference type="Proteomes" id="UP000775179">
    <property type="component" value="Unassembled WGS sequence"/>
</dbReference>
<dbReference type="GO" id="GO:0008168">
    <property type="term" value="F:methyltransferase activity"/>
    <property type="evidence" value="ECO:0007669"/>
    <property type="project" value="UniProtKB-KW"/>
</dbReference>
<dbReference type="PANTHER" id="PTHR43182">
    <property type="entry name" value="COBALT-PRECORRIN-6B C(15)-METHYLTRANSFERASE (DECARBOXYLATING)"/>
    <property type="match status" value="1"/>
</dbReference>
<evidence type="ECO:0000256" key="1">
    <source>
        <dbReference type="ARBA" id="ARBA00004953"/>
    </source>
</evidence>
<dbReference type="Gene3D" id="3.40.1010.10">
    <property type="entry name" value="Cobalt-precorrin-4 Transmethylase, Domain 1"/>
    <property type="match status" value="1"/>
</dbReference>
<dbReference type="NCBIfam" id="TIGR02467">
    <property type="entry name" value="CbiE"/>
    <property type="match status" value="1"/>
</dbReference>
<proteinExistence type="predicted"/>
<dbReference type="InterPro" id="IPR012818">
    <property type="entry name" value="CbiE"/>
</dbReference>
<comment type="caution">
    <text evidence="7">The sequence shown here is derived from an EMBL/GenBank/DDBJ whole genome shotgun (WGS) entry which is preliminary data.</text>
</comment>
<dbReference type="GO" id="GO:0032259">
    <property type="term" value="P:methylation"/>
    <property type="evidence" value="ECO:0007669"/>
    <property type="project" value="UniProtKB-KW"/>
</dbReference>
<dbReference type="InterPro" id="IPR000878">
    <property type="entry name" value="4pyrrol_Mease"/>
</dbReference>
<keyword evidence="2" id="KW-0169">Cobalamin biosynthesis</keyword>
<organism evidence="7 8">
    <name type="scientific">Clostridium chauvoei</name>
    <dbReference type="NCBI Taxonomy" id="46867"/>
    <lineage>
        <taxon>Bacteria</taxon>
        <taxon>Bacillati</taxon>
        <taxon>Bacillota</taxon>
        <taxon>Clostridia</taxon>
        <taxon>Eubacteriales</taxon>
        <taxon>Clostridiaceae</taxon>
        <taxon>Clostridium</taxon>
    </lineage>
</organism>
<dbReference type="CDD" id="cd11644">
    <property type="entry name" value="Precorrin-6Y-MT"/>
    <property type="match status" value="1"/>
</dbReference>
<dbReference type="PANTHER" id="PTHR43182:SF1">
    <property type="entry name" value="COBALT-PRECORRIN-7 C(5)-METHYLTRANSFERASE"/>
    <property type="match status" value="1"/>
</dbReference>
<dbReference type="RefSeq" id="WP_021875427.1">
    <property type="nucleotide sequence ID" value="NZ_CP018624.1"/>
</dbReference>
<comment type="pathway">
    <text evidence="1">Cofactor biosynthesis; adenosylcobalamin biosynthesis.</text>
</comment>
<evidence type="ECO:0000256" key="5">
    <source>
        <dbReference type="ARBA" id="ARBA00022691"/>
    </source>
</evidence>
<dbReference type="KEGG" id="cchv:BTM20_06110"/>
<evidence type="ECO:0000256" key="3">
    <source>
        <dbReference type="ARBA" id="ARBA00022603"/>
    </source>
</evidence>
<evidence type="ECO:0000256" key="4">
    <source>
        <dbReference type="ARBA" id="ARBA00022679"/>
    </source>
</evidence>
<evidence type="ECO:0000313" key="8">
    <source>
        <dbReference type="Proteomes" id="UP000775179"/>
    </source>
</evidence>
<protein>
    <submittedName>
        <fullName evidence="7">Precorrin-6y C5,15-methyltransferase (Decarboxylating) subunit CbiE</fullName>
    </submittedName>
</protein>
<keyword evidence="4" id="KW-0808">Transferase</keyword>
<dbReference type="InterPro" id="IPR050714">
    <property type="entry name" value="Cobalamin_biosynth_MTase"/>
</dbReference>
<dbReference type="InterPro" id="IPR014777">
    <property type="entry name" value="4pyrrole_Mease_sub1"/>
</dbReference>
<accession>A0ABD4RIN0</accession>
<feature type="domain" description="Tetrapyrrole methylase" evidence="6">
    <location>
        <begin position="1"/>
        <end position="177"/>
    </location>
</feature>
<sequence length="200" mass="22833">MIYVVGLGPGNKEYIMPKAVTILKKSKIILGFSRAIDSLNFIENKKIKVKTLREIIDFIEINNKEDISIVASGDPTFYGISEYIGKNYKGDLSIIPGISSFQYLTCKINKSWSNAYTGSLHGREEDFIKKVKEYPLSIWLTDKINTPKVLCKRLIENNISSKVIVGENLSYDDERIFYDFPASLLEEEFGDLIIFIVERL</sequence>
<keyword evidence="5" id="KW-0949">S-adenosyl-L-methionine</keyword>
<dbReference type="InterPro" id="IPR035996">
    <property type="entry name" value="4pyrrol_Methylase_sf"/>
</dbReference>
<dbReference type="AlphaFoldDB" id="A0ABD4RIN0"/>
<dbReference type="SUPFAM" id="SSF53790">
    <property type="entry name" value="Tetrapyrrole methylase"/>
    <property type="match status" value="1"/>
</dbReference>
<dbReference type="GeneID" id="66301433"/>
<reference evidence="7 8" key="1">
    <citation type="submission" date="2021-08" db="EMBL/GenBank/DDBJ databases">
        <title>Genome sequence analysis of Clostridium chauvoei strains of European origin and evaluation of typing options for outbreak investigations.</title>
        <authorList>
            <person name="Abdel-Glil M."/>
            <person name="Thomas P."/>
            <person name="Seyboldt C."/>
        </authorList>
    </citation>
    <scope>NUCLEOTIDE SEQUENCE [LARGE SCALE GENOMIC DNA]</scope>
    <source>
        <strain evidence="7 8">S0260-09</strain>
    </source>
</reference>
<dbReference type="EMBL" id="JAIFTX010000020">
    <property type="protein sequence ID" value="MBX7291251.1"/>
    <property type="molecule type" value="Genomic_DNA"/>
</dbReference>